<dbReference type="PANTHER" id="PTHR47467:SF1">
    <property type="entry name" value="WD40 REPEAT-CONTAINING PROTEIN"/>
    <property type="match status" value="1"/>
</dbReference>
<proteinExistence type="predicted"/>
<dbReference type="SUPFAM" id="SSF50978">
    <property type="entry name" value="WD40 repeat-like"/>
    <property type="match status" value="1"/>
</dbReference>
<name>A0A7S3VM78_DUNTE</name>
<gene>
    <name evidence="2" type="ORF">DTER00134_LOCUS9483</name>
</gene>
<evidence type="ECO:0000313" key="2">
    <source>
        <dbReference type="EMBL" id="CAE0494410.1"/>
    </source>
</evidence>
<dbReference type="InterPro" id="IPR015943">
    <property type="entry name" value="WD40/YVTN_repeat-like_dom_sf"/>
</dbReference>
<sequence>MSNKRQKVETGRVLVPKELSLYSLEELGSQSPGTPFGNRIVGVQASPDQACVYMAAGQRVHVVRVELGKGDAGAGKEDVLLPRRSQLKFPTKHCPALCAQAEIQSLSLAQLNQGQRTALVSMDARGRGLMSVASSSSLASGAGLPDASGEQPQHSSLRKGGSSQNGEWHCVGSSDSNISANDSSALGSAVPTFVLTPPGRVEAGWSGACMHEIPSSGGEVATTTACHFGQCLNFYQGDRLIRAVHTLHPPSALVLLPRGEWGQGGLEDVVACAEGHQVSLWDVRQGSRGGLIQRTSIAPGGSPVFDLAWCRAQGGLLGAAGAERAVTMLEPRKGFGIVHKWSGCAKYTIHHLGFSDVDPHWAYVAGLDSEVVCGRWDGGGATCSGNSNSSTGGHGRAAGPVKKRESKENEEDAAAHPKAGTGSIKFRGPARWSGMSLMAKSAFRGEGAEHDLVAAATQTHHMFLLDVAAQ</sequence>
<dbReference type="AlphaFoldDB" id="A0A7S3VM78"/>
<feature type="compositionally biased region" description="Low complexity" evidence="1">
    <location>
        <begin position="140"/>
        <end position="149"/>
    </location>
</feature>
<feature type="region of interest" description="Disordered" evidence="1">
    <location>
        <begin position="140"/>
        <end position="174"/>
    </location>
</feature>
<dbReference type="InterPro" id="IPR036322">
    <property type="entry name" value="WD40_repeat_dom_sf"/>
</dbReference>
<organism evidence="2">
    <name type="scientific">Dunaliella tertiolecta</name>
    <name type="common">Green alga</name>
    <dbReference type="NCBI Taxonomy" id="3047"/>
    <lineage>
        <taxon>Eukaryota</taxon>
        <taxon>Viridiplantae</taxon>
        <taxon>Chlorophyta</taxon>
        <taxon>core chlorophytes</taxon>
        <taxon>Chlorophyceae</taxon>
        <taxon>CS clade</taxon>
        <taxon>Chlamydomonadales</taxon>
        <taxon>Dunaliellaceae</taxon>
        <taxon>Dunaliella</taxon>
    </lineage>
</organism>
<feature type="compositionally biased region" description="Polar residues" evidence="1">
    <location>
        <begin position="150"/>
        <end position="166"/>
    </location>
</feature>
<protein>
    <submittedName>
        <fullName evidence="2">Uncharacterized protein</fullName>
    </submittedName>
</protein>
<dbReference type="Gene3D" id="2.130.10.10">
    <property type="entry name" value="YVTN repeat-like/Quinoprotein amine dehydrogenase"/>
    <property type="match status" value="1"/>
</dbReference>
<dbReference type="EMBL" id="HBIP01016251">
    <property type="protein sequence ID" value="CAE0494410.1"/>
    <property type="molecule type" value="Transcribed_RNA"/>
</dbReference>
<accession>A0A7S3VM78</accession>
<feature type="region of interest" description="Disordered" evidence="1">
    <location>
        <begin position="383"/>
        <end position="427"/>
    </location>
</feature>
<evidence type="ECO:0000256" key="1">
    <source>
        <dbReference type="SAM" id="MobiDB-lite"/>
    </source>
</evidence>
<reference evidence="2" key="1">
    <citation type="submission" date="2021-01" db="EMBL/GenBank/DDBJ databases">
        <authorList>
            <person name="Corre E."/>
            <person name="Pelletier E."/>
            <person name="Niang G."/>
            <person name="Scheremetjew M."/>
            <person name="Finn R."/>
            <person name="Kale V."/>
            <person name="Holt S."/>
            <person name="Cochrane G."/>
            <person name="Meng A."/>
            <person name="Brown T."/>
            <person name="Cohen L."/>
        </authorList>
    </citation>
    <scope>NUCLEOTIDE SEQUENCE</scope>
    <source>
        <strain evidence="2">CCMP1320</strain>
    </source>
</reference>
<dbReference type="PANTHER" id="PTHR47467">
    <property type="entry name" value="OS01G0867200 PROTEIN"/>
    <property type="match status" value="1"/>
</dbReference>